<gene>
    <name evidence="1" type="ORF">KIPB_012937</name>
</gene>
<dbReference type="EMBL" id="BDIP01005918">
    <property type="protein sequence ID" value="GIQ90221.1"/>
    <property type="molecule type" value="Genomic_DNA"/>
</dbReference>
<name>A0A9K3GPW5_9EUKA</name>
<proteinExistence type="predicted"/>
<sequence length="153" mass="16986">VYESYVLEPMPHCALQGFYLPACERERERELDGMSYGGHMGTHRRGGIAGHSSMGSYRGRRSGVGMNSHIPPCEVPVVSGPLSPFNLDDVVLAYPTPVCVIDLTRLVVHVPGYGSGTPDAGRLLFSVVRHEHRSLYLRHELPYLFLRTASTRH</sequence>
<organism evidence="1 2">
    <name type="scientific">Kipferlia bialata</name>
    <dbReference type="NCBI Taxonomy" id="797122"/>
    <lineage>
        <taxon>Eukaryota</taxon>
        <taxon>Metamonada</taxon>
        <taxon>Carpediemonas-like organisms</taxon>
        <taxon>Kipferlia</taxon>
    </lineage>
</organism>
<accession>A0A9K3GPW5</accession>
<comment type="caution">
    <text evidence="1">The sequence shown here is derived from an EMBL/GenBank/DDBJ whole genome shotgun (WGS) entry which is preliminary data.</text>
</comment>
<dbReference type="Proteomes" id="UP000265618">
    <property type="component" value="Unassembled WGS sequence"/>
</dbReference>
<evidence type="ECO:0000313" key="1">
    <source>
        <dbReference type="EMBL" id="GIQ90221.1"/>
    </source>
</evidence>
<feature type="non-terminal residue" evidence="1">
    <location>
        <position position="1"/>
    </location>
</feature>
<feature type="non-terminal residue" evidence="1">
    <location>
        <position position="153"/>
    </location>
</feature>
<evidence type="ECO:0000313" key="2">
    <source>
        <dbReference type="Proteomes" id="UP000265618"/>
    </source>
</evidence>
<protein>
    <submittedName>
        <fullName evidence="1">Uncharacterized protein</fullName>
    </submittedName>
</protein>
<reference evidence="1 2" key="1">
    <citation type="journal article" date="2018" name="PLoS ONE">
        <title>The draft genome of Kipferlia bialata reveals reductive genome evolution in fornicate parasites.</title>
        <authorList>
            <person name="Tanifuji G."/>
            <person name="Takabayashi S."/>
            <person name="Kume K."/>
            <person name="Takagi M."/>
            <person name="Nakayama T."/>
            <person name="Kamikawa R."/>
            <person name="Inagaki Y."/>
            <person name="Hashimoto T."/>
        </authorList>
    </citation>
    <scope>NUCLEOTIDE SEQUENCE [LARGE SCALE GENOMIC DNA]</scope>
    <source>
        <strain evidence="1">NY0173</strain>
    </source>
</reference>
<keyword evidence="2" id="KW-1185">Reference proteome</keyword>
<dbReference type="AlphaFoldDB" id="A0A9K3GPW5"/>